<dbReference type="Pfam" id="PF13715">
    <property type="entry name" value="CarbopepD_reg_2"/>
    <property type="match status" value="1"/>
</dbReference>
<dbReference type="FunFam" id="2.170.130.10:FF:000003">
    <property type="entry name" value="SusC/RagA family TonB-linked outer membrane protein"/>
    <property type="match status" value="1"/>
</dbReference>
<keyword evidence="5" id="KW-1185">Reference proteome</keyword>
<dbReference type="InterPro" id="IPR023997">
    <property type="entry name" value="TonB-dep_OMP_SusC/RagA_CS"/>
</dbReference>
<proteinExistence type="inferred from homology"/>
<accession>A0A9E2S8F5</accession>
<keyword evidence="2" id="KW-0472">Membrane</keyword>
<keyword evidence="1" id="KW-0732">Signal</keyword>
<dbReference type="NCBIfam" id="TIGR04057">
    <property type="entry name" value="SusC_RagA_signa"/>
    <property type="match status" value="1"/>
</dbReference>
<dbReference type="GO" id="GO:0009279">
    <property type="term" value="C:cell outer membrane"/>
    <property type="evidence" value="ECO:0007669"/>
    <property type="project" value="UniProtKB-SubCell"/>
</dbReference>
<dbReference type="Pfam" id="PF07715">
    <property type="entry name" value="Plug"/>
    <property type="match status" value="1"/>
</dbReference>
<dbReference type="AlphaFoldDB" id="A0A9E2S8F5"/>
<keyword evidence="4" id="KW-0675">Receptor</keyword>
<dbReference type="NCBIfam" id="TIGR04056">
    <property type="entry name" value="OMP_RagA_SusC"/>
    <property type="match status" value="1"/>
</dbReference>
<dbReference type="GO" id="GO:0044718">
    <property type="term" value="P:siderophore transmembrane transport"/>
    <property type="evidence" value="ECO:0007669"/>
    <property type="project" value="TreeGrafter"/>
</dbReference>
<dbReference type="PANTHER" id="PTHR30069:SF29">
    <property type="entry name" value="HEMOGLOBIN AND HEMOGLOBIN-HAPTOGLOBIN-BINDING PROTEIN 1-RELATED"/>
    <property type="match status" value="1"/>
</dbReference>
<protein>
    <submittedName>
        <fullName evidence="4">TonB-dependent receptor</fullName>
    </submittedName>
</protein>
<dbReference type="InterPro" id="IPR023996">
    <property type="entry name" value="TonB-dep_OMP_SusC/RagA"/>
</dbReference>
<evidence type="ECO:0000313" key="5">
    <source>
        <dbReference type="Proteomes" id="UP000812270"/>
    </source>
</evidence>
<keyword evidence="2" id="KW-0998">Cell outer membrane</keyword>
<dbReference type="PROSITE" id="PS52016">
    <property type="entry name" value="TONB_DEPENDENT_REC_3"/>
    <property type="match status" value="1"/>
</dbReference>
<dbReference type="InterPro" id="IPR012910">
    <property type="entry name" value="Plug_dom"/>
</dbReference>
<dbReference type="Proteomes" id="UP000812270">
    <property type="component" value="Unassembled WGS sequence"/>
</dbReference>
<reference evidence="4" key="1">
    <citation type="submission" date="2021-06" db="EMBL/GenBank/DDBJ databases">
        <authorList>
            <person name="Huq M.A."/>
        </authorList>
    </citation>
    <scope>NUCLEOTIDE SEQUENCE</scope>
    <source>
        <strain evidence="4">MAH-26</strain>
    </source>
</reference>
<dbReference type="PANTHER" id="PTHR30069">
    <property type="entry name" value="TONB-DEPENDENT OUTER MEMBRANE RECEPTOR"/>
    <property type="match status" value="1"/>
</dbReference>
<evidence type="ECO:0000256" key="1">
    <source>
        <dbReference type="ARBA" id="ARBA00022729"/>
    </source>
</evidence>
<keyword evidence="2" id="KW-0813">Transport</keyword>
<dbReference type="GO" id="GO:0015344">
    <property type="term" value="F:siderophore uptake transmembrane transporter activity"/>
    <property type="evidence" value="ECO:0007669"/>
    <property type="project" value="TreeGrafter"/>
</dbReference>
<dbReference type="EMBL" id="JAHSPG010000011">
    <property type="protein sequence ID" value="MBV4358221.1"/>
    <property type="molecule type" value="Genomic_DNA"/>
</dbReference>
<dbReference type="InterPro" id="IPR039426">
    <property type="entry name" value="TonB-dep_rcpt-like"/>
</dbReference>
<comment type="caution">
    <text evidence="4">The sequence shown here is derived from an EMBL/GenBank/DDBJ whole genome shotgun (WGS) entry which is preliminary data.</text>
</comment>
<evidence type="ECO:0000259" key="3">
    <source>
        <dbReference type="Pfam" id="PF07715"/>
    </source>
</evidence>
<dbReference type="RefSeq" id="WP_217791901.1">
    <property type="nucleotide sequence ID" value="NZ_JAHSPG010000011.1"/>
</dbReference>
<sequence>MKLLKIPFEKKETDQPVVCKNSATVLALKICKRYCIVPLLLVLGLLMNVPVLAQNARNITGSVMDDKGNALSAVSIIIKGSKNGASTDELGKFAINAKSSDVLVFTMTGYGTVEMQVNNHTTLSVRLTPSLSSLGEVVVVGYGTQKKLALTGAISTIKGSDIVATKNENVLNSLAGKVPGLRVVQNTGEPGDFNSSYDIRGMGQPLLVIDGVPRDDIARIDPNDIESFSILKDASAAIYGVRAANGVILITTKKGKKGFELNYSGTYGWQVPSRQPAKLSAAEWMTLYNEVYKHNIANIGKALPYDSATIANYANGTTPSTDWDDAVLRTSAPQTQHNISASGGNDKISYFASLGYTHQDGMFKSGDLFYNRYNMRSNVSAKLSSNLTFDFNLSAIMDQKDMPSGDNGTWWVYRDLWYQTPLQQAYANGNPDYPSTTIQDPLNPIVHSTSKFAGYQKLNNKWFQSSVALTYNIPQVKGLSIKGMFSYDYNTNNNKIYQKSYKLYRYDAATQAYITTSTQRTSLLQRYFYQKPQSLSQLSLNYANSFKRHSVTAFLAFENTTRTGDNFGAQRNISLPVDQLFAGDDNDQQKALMSSDASVMYKYIYSSVIGRLAYNYNQKYFAQFSFREDGSSRFGTGKQWGFFPSMEAGWRISEEGFWKNTDILAQNINNVKLRASYGITGDDNTANPYQFLSGYDYPSGGAVFGGQYVAAVSNKGIPNPNFTWYTAKTFDLGIDVEAWKGLVNFSFDYFERNRTGLPSTQTNTLSEVVGVNLPQQNLNGDRTRGFDFEIGHKNHIGQLGYNVRATFGYARTMKTNVNAARAGNSYLNWVNNQSNRYNDIYTGYGSNGQFQSWEDIQNSPVFVSTATGTGTLPGDYIYEDWNGDGQINSGDSHPIATQGMPLITYGVTLGGSYKGFDLSMVFQGAARVNAAYTEQLAQPLWANAGGLEQFMSRWHPADPNANPYDPSTKWVSGYYAYTGTVPFVNTMSNLHSAAYCRLKSMEIGYTISPKLLERIGIKNIRAFVSGYNLLTITPLKYIDPERPSNVGATGATASNYGYMYPVDKMYTLGLNVKF</sequence>
<evidence type="ECO:0000313" key="4">
    <source>
        <dbReference type="EMBL" id="MBV4358221.1"/>
    </source>
</evidence>
<keyword evidence="2" id="KW-1134">Transmembrane beta strand</keyword>
<organism evidence="4 5">
    <name type="scientific">Pinibacter aurantiacus</name>
    <dbReference type="NCBI Taxonomy" id="2851599"/>
    <lineage>
        <taxon>Bacteria</taxon>
        <taxon>Pseudomonadati</taxon>
        <taxon>Bacteroidota</taxon>
        <taxon>Chitinophagia</taxon>
        <taxon>Chitinophagales</taxon>
        <taxon>Chitinophagaceae</taxon>
        <taxon>Pinibacter</taxon>
    </lineage>
</organism>
<feature type="domain" description="TonB-dependent receptor plug" evidence="3">
    <location>
        <begin position="148"/>
        <end position="247"/>
    </location>
</feature>
<evidence type="ECO:0000256" key="2">
    <source>
        <dbReference type="PROSITE-ProRule" id="PRU01360"/>
    </source>
</evidence>
<comment type="similarity">
    <text evidence="2">Belongs to the TonB-dependent receptor family.</text>
</comment>
<gene>
    <name evidence="4" type="ORF">KTO63_13735</name>
</gene>
<name>A0A9E2S8F5_9BACT</name>
<comment type="subcellular location">
    <subcellularLocation>
        <location evidence="2">Cell outer membrane</location>
        <topology evidence="2">Multi-pass membrane protein</topology>
    </subcellularLocation>
</comment>
<keyword evidence="2" id="KW-0812">Transmembrane</keyword>